<gene>
    <name evidence="1" type="ORF">CEXT_734861</name>
</gene>
<protein>
    <submittedName>
        <fullName evidence="1">Uncharacterized protein</fullName>
    </submittedName>
</protein>
<keyword evidence="2" id="KW-1185">Reference proteome</keyword>
<sequence length="96" mass="11066">MHLLTAVHPGGETEKGEELKTDRPLFFRYLRQPQHFALTPSYFKILSNLHSNIDPERSPSALHANEQDCKPRSFKRGPLFQYPTVCQLVLEARFGN</sequence>
<organism evidence="1 2">
    <name type="scientific">Caerostris extrusa</name>
    <name type="common">Bark spider</name>
    <name type="synonym">Caerostris bankana</name>
    <dbReference type="NCBI Taxonomy" id="172846"/>
    <lineage>
        <taxon>Eukaryota</taxon>
        <taxon>Metazoa</taxon>
        <taxon>Ecdysozoa</taxon>
        <taxon>Arthropoda</taxon>
        <taxon>Chelicerata</taxon>
        <taxon>Arachnida</taxon>
        <taxon>Araneae</taxon>
        <taxon>Araneomorphae</taxon>
        <taxon>Entelegynae</taxon>
        <taxon>Araneoidea</taxon>
        <taxon>Araneidae</taxon>
        <taxon>Caerostris</taxon>
    </lineage>
</organism>
<dbReference type="Proteomes" id="UP001054945">
    <property type="component" value="Unassembled WGS sequence"/>
</dbReference>
<evidence type="ECO:0000313" key="2">
    <source>
        <dbReference type="Proteomes" id="UP001054945"/>
    </source>
</evidence>
<comment type="caution">
    <text evidence="1">The sequence shown here is derived from an EMBL/GenBank/DDBJ whole genome shotgun (WGS) entry which is preliminary data.</text>
</comment>
<proteinExistence type="predicted"/>
<reference evidence="1 2" key="1">
    <citation type="submission" date="2021-06" db="EMBL/GenBank/DDBJ databases">
        <title>Caerostris extrusa draft genome.</title>
        <authorList>
            <person name="Kono N."/>
            <person name="Arakawa K."/>
        </authorList>
    </citation>
    <scope>NUCLEOTIDE SEQUENCE [LARGE SCALE GENOMIC DNA]</scope>
</reference>
<evidence type="ECO:0000313" key="1">
    <source>
        <dbReference type="EMBL" id="GIX73338.1"/>
    </source>
</evidence>
<dbReference type="AlphaFoldDB" id="A0AAV4MNB3"/>
<name>A0AAV4MNB3_CAEEX</name>
<dbReference type="EMBL" id="BPLR01019941">
    <property type="protein sequence ID" value="GIX73338.1"/>
    <property type="molecule type" value="Genomic_DNA"/>
</dbReference>
<accession>A0AAV4MNB3</accession>